<organism evidence="5 6">
    <name type="scientific">Hibiscus syriacus</name>
    <name type="common">Rose of Sharon</name>
    <dbReference type="NCBI Taxonomy" id="106335"/>
    <lineage>
        <taxon>Eukaryota</taxon>
        <taxon>Viridiplantae</taxon>
        <taxon>Streptophyta</taxon>
        <taxon>Embryophyta</taxon>
        <taxon>Tracheophyta</taxon>
        <taxon>Spermatophyta</taxon>
        <taxon>Magnoliopsida</taxon>
        <taxon>eudicotyledons</taxon>
        <taxon>Gunneridae</taxon>
        <taxon>Pentapetalae</taxon>
        <taxon>rosids</taxon>
        <taxon>malvids</taxon>
        <taxon>Malvales</taxon>
        <taxon>Malvaceae</taxon>
        <taxon>Malvoideae</taxon>
        <taxon>Hibiscus</taxon>
    </lineage>
</organism>
<protein>
    <recommendedName>
        <fullName evidence="4">RNA polymerase sigma-70 region 2 domain-containing protein</fullName>
    </recommendedName>
</protein>
<gene>
    <name evidence="5" type="ORF">F3Y22_tig00110797pilonHSYRG00005</name>
</gene>
<name>A0A6A2ZQH9_HIBSY</name>
<keyword evidence="3" id="KW-1133">Transmembrane helix</keyword>
<keyword evidence="6" id="KW-1185">Reference proteome</keyword>
<keyword evidence="3" id="KW-0812">Transmembrane</keyword>
<proteinExistence type="inferred from homology"/>
<dbReference type="GO" id="GO:0006352">
    <property type="term" value="P:DNA-templated transcription initiation"/>
    <property type="evidence" value="ECO:0007669"/>
    <property type="project" value="InterPro"/>
</dbReference>
<evidence type="ECO:0000256" key="1">
    <source>
        <dbReference type="ARBA" id="ARBA00007788"/>
    </source>
</evidence>
<feature type="domain" description="RNA polymerase sigma-70 region 2" evidence="4">
    <location>
        <begin position="232"/>
        <end position="301"/>
    </location>
</feature>
<dbReference type="InterPro" id="IPR050239">
    <property type="entry name" value="Sigma-70_RNA_pol_init_factors"/>
</dbReference>
<reference evidence="5" key="1">
    <citation type="submission" date="2019-09" db="EMBL/GenBank/DDBJ databases">
        <title>Draft genome information of white flower Hibiscus syriacus.</title>
        <authorList>
            <person name="Kim Y.-M."/>
        </authorList>
    </citation>
    <scope>NUCLEOTIDE SEQUENCE [LARGE SCALE GENOMIC DNA]</scope>
    <source>
        <strain evidence="5">YM2019G1</strain>
    </source>
</reference>
<dbReference type="InterPro" id="IPR013325">
    <property type="entry name" value="RNA_pol_sigma_r2"/>
</dbReference>
<dbReference type="PANTHER" id="PTHR30603">
    <property type="entry name" value="RNA POLYMERASE SIGMA FACTOR RPO"/>
    <property type="match status" value="1"/>
</dbReference>
<dbReference type="AlphaFoldDB" id="A0A6A2ZQH9"/>
<dbReference type="Gene3D" id="1.20.120.1810">
    <property type="match status" value="1"/>
</dbReference>
<dbReference type="Pfam" id="PF04542">
    <property type="entry name" value="Sigma70_r2"/>
    <property type="match status" value="1"/>
</dbReference>
<dbReference type="InterPro" id="IPR007627">
    <property type="entry name" value="RNA_pol_sigma70_r2"/>
</dbReference>
<feature type="transmembrane region" description="Helical" evidence="3">
    <location>
        <begin position="311"/>
        <end position="332"/>
    </location>
</feature>
<evidence type="ECO:0000313" key="5">
    <source>
        <dbReference type="EMBL" id="KAE8693609.1"/>
    </source>
</evidence>
<dbReference type="EMBL" id="VEPZ02001116">
    <property type="protein sequence ID" value="KAE8693609.1"/>
    <property type="molecule type" value="Genomic_DNA"/>
</dbReference>
<evidence type="ECO:0000256" key="2">
    <source>
        <dbReference type="SAM" id="MobiDB-lite"/>
    </source>
</evidence>
<evidence type="ECO:0000313" key="6">
    <source>
        <dbReference type="Proteomes" id="UP000436088"/>
    </source>
</evidence>
<comment type="caution">
    <text evidence="5">The sequence shown here is derived from an EMBL/GenBank/DDBJ whole genome shotgun (WGS) entry which is preliminary data.</text>
</comment>
<evidence type="ECO:0000256" key="3">
    <source>
        <dbReference type="SAM" id="Phobius"/>
    </source>
</evidence>
<keyword evidence="3" id="KW-0472">Membrane</keyword>
<dbReference type="Proteomes" id="UP000436088">
    <property type="component" value="Unassembled WGS sequence"/>
</dbReference>
<comment type="similarity">
    <text evidence="1">Belongs to the sigma-70 factor family.</text>
</comment>
<evidence type="ECO:0000259" key="4">
    <source>
        <dbReference type="Pfam" id="PF04542"/>
    </source>
</evidence>
<dbReference type="PANTHER" id="PTHR30603:SF13">
    <property type="entry name" value="RNA POLYMERASE SIGMA FACTOR SIGC"/>
    <property type="match status" value="1"/>
</dbReference>
<dbReference type="GO" id="GO:0003700">
    <property type="term" value="F:DNA-binding transcription factor activity"/>
    <property type="evidence" value="ECO:0007669"/>
    <property type="project" value="InterPro"/>
</dbReference>
<accession>A0A6A2ZQH9</accession>
<sequence>MGFRLNLKSVLPVPSHFLANSPSRLPSSSVGMDVEFWRKIHIGVNDLVRSFYYGVHAIEFQFTSPTRLSFLPVISDEGLILSKDPLKAYASSGALQTLENGCLEVEEKVKIDKGSQFQSCSSVMIVKSNEQIGGNKSSWCTSLQICSTTHYGVLMENLNILEETLVDSDVQPLPALCFPKQVITNLERIRTIMEEEPGKVVSMSCGAEAAKLTEKVLKQHLCYGWCCRDELLRSTRSLVPYFTRNYWGLGIAHEDLIQAGSIGVLQGAEKFDHTRGYKLATHIQHWIRKSISRMVARHARRIQVLVSMDDGFGMLPITLLPTICICILILSCKLNTASMKMLRLKICVEYTMMLELIPDVSIGRPEKTVMRQHMKEDIHGLLNDLEKREASDGSPLRGRRLSPEVTRGDRKAFRCEQRVD</sequence>
<dbReference type="SUPFAM" id="SSF88946">
    <property type="entry name" value="Sigma2 domain of RNA polymerase sigma factors"/>
    <property type="match status" value="1"/>
</dbReference>
<feature type="region of interest" description="Disordered" evidence="2">
    <location>
        <begin position="388"/>
        <end position="409"/>
    </location>
</feature>